<evidence type="ECO:0000313" key="2">
    <source>
        <dbReference type="EMBL" id="MFC4130632.1"/>
    </source>
</evidence>
<proteinExistence type="predicted"/>
<dbReference type="EMBL" id="JBHSAY010000005">
    <property type="protein sequence ID" value="MFC4130632.1"/>
    <property type="molecule type" value="Genomic_DNA"/>
</dbReference>
<name>A0ABV8LK17_9ACTN</name>
<dbReference type="RefSeq" id="WP_253757527.1">
    <property type="nucleotide sequence ID" value="NZ_JAMZDZ010000001.1"/>
</dbReference>
<evidence type="ECO:0000313" key="3">
    <source>
        <dbReference type="Proteomes" id="UP001595816"/>
    </source>
</evidence>
<feature type="transmembrane region" description="Helical" evidence="1">
    <location>
        <begin position="170"/>
        <end position="190"/>
    </location>
</feature>
<keyword evidence="3" id="KW-1185">Reference proteome</keyword>
<evidence type="ECO:0000256" key="1">
    <source>
        <dbReference type="SAM" id="Phobius"/>
    </source>
</evidence>
<feature type="transmembrane region" description="Helical" evidence="1">
    <location>
        <begin position="53"/>
        <end position="73"/>
    </location>
</feature>
<feature type="transmembrane region" description="Helical" evidence="1">
    <location>
        <begin position="145"/>
        <end position="164"/>
    </location>
</feature>
<protein>
    <submittedName>
        <fullName evidence="2">Type IV secretion system protein</fullName>
    </submittedName>
</protein>
<gene>
    <name evidence="2" type="ORF">ACFOZ4_08440</name>
</gene>
<keyword evidence="1" id="KW-1133">Transmembrane helix</keyword>
<dbReference type="Proteomes" id="UP001595816">
    <property type="component" value="Unassembled WGS sequence"/>
</dbReference>
<reference evidence="3" key="1">
    <citation type="journal article" date="2019" name="Int. J. Syst. Evol. Microbiol.">
        <title>The Global Catalogue of Microorganisms (GCM) 10K type strain sequencing project: providing services to taxonomists for standard genome sequencing and annotation.</title>
        <authorList>
            <consortium name="The Broad Institute Genomics Platform"/>
            <consortium name="The Broad Institute Genome Sequencing Center for Infectious Disease"/>
            <person name="Wu L."/>
            <person name="Ma J."/>
        </authorList>
    </citation>
    <scope>NUCLEOTIDE SEQUENCE [LARGE SCALE GENOMIC DNA]</scope>
    <source>
        <strain evidence="3">CGMCC 4.7289</strain>
    </source>
</reference>
<sequence>MVSWLMNGLVEWLADRLKDLLGGLLAYLTSGMFLSPDVTVLPQVQSLAGKSALVVNACFVLAIIAVGIATMVGGSVEMRYGIKELVPRLIVGWVASNFAVGLTAALIEIANALTVSMVGTAAPTTEAVNMTRLHVTAALTDPGTALMALIIGLLIVGLMFTLFGSWVVRVGVLVILAGIAPVAMACYATPWTQEAAQLWWRTLLGCLATPTLQAIAFSTGVQLMIHPNSSLPVLIGLPGSDILNLLLVAVLLWVTIKIPGMMRRYVTRKGGPSMGGVLVRAVLIQSITNRLPGRRAARVVRGGR</sequence>
<feature type="transmembrane region" description="Helical" evidence="1">
    <location>
        <begin position="20"/>
        <end position="41"/>
    </location>
</feature>
<keyword evidence="1" id="KW-0472">Membrane</keyword>
<keyword evidence="1" id="KW-0812">Transmembrane</keyword>
<organism evidence="2 3">
    <name type="scientific">Hamadaea flava</name>
    <dbReference type="NCBI Taxonomy" id="1742688"/>
    <lineage>
        <taxon>Bacteria</taxon>
        <taxon>Bacillati</taxon>
        <taxon>Actinomycetota</taxon>
        <taxon>Actinomycetes</taxon>
        <taxon>Micromonosporales</taxon>
        <taxon>Micromonosporaceae</taxon>
        <taxon>Hamadaea</taxon>
    </lineage>
</organism>
<accession>A0ABV8LK17</accession>
<feature type="transmembrane region" description="Helical" evidence="1">
    <location>
        <begin position="231"/>
        <end position="254"/>
    </location>
</feature>
<feature type="transmembrane region" description="Helical" evidence="1">
    <location>
        <begin position="85"/>
        <end position="107"/>
    </location>
</feature>
<comment type="caution">
    <text evidence="2">The sequence shown here is derived from an EMBL/GenBank/DDBJ whole genome shotgun (WGS) entry which is preliminary data.</text>
</comment>